<reference evidence="3" key="1">
    <citation type="submission" date="2018-11" db="EMBL/GenBank/DDBJ databases">
        <authorList>
            <person name="Grassa J C."/>
        </authorList>
    </citation>
    <scope>NUCLEOTIDE SEQUENCE [LARGE SCALE GENOMIC DNA]</scope>
</reference>
<dbReference type="SUPFAM" id="SSF56672">
    <property type="entry name" value="DNA/RNA polymerases"/>
    <property type="match status" value="1"/>
</dbReference>
<protein>
    <recommendedName>
        <fullName evidence="2">Reverse transcriptase Ty1/copia-type domain-containing protein</fullName>
    </recommendedName>
</protein>
<feature type="compositionally biased region" description="Low complexity" evidence="1">
    <location>
        <begin position="23"/>
        <end position="43"/>
    </location>
</feature>
<feature type="domain" description="Reverse transcriptase Ty1/copia-type" evidence="2">
    <location>
        <begin position="43"/>
        <end position="175"/>
    </location>
</feature>
<reference evidence="3" key="2">
    <citation type="submission" date="2021-03" db="UniProtKB">
        <authorList>
            <consortium name="EnsemblPlants"/>
        </authorList>
    </citation>
    <scope>IDENTIFICATION</scope>
</reference>
<organism evidence="3 4">
    <name type="scientific">Cannabis sativa</name>
    <name type="common">Hemp</name>
    <name type="synonym">Marijuana</name>
    <dbReference type="NCBI Taxonomy" id="3483"/>
    <lineage>
        <taxon>Eukaryota</taxon>
        <taxon>Viridiplantae</taxon>
        <taxon>Streptophyta</taxon>
        <taxon>Embryophyta</taxon>
        <taxon>Tracheophyta</taxon>
        <taxon>Spermatophyta</taxon>
        <taxon>Magnoliopsida</taxon>
        <taxon>eudicotyledons</taxon>
        <taxon>Gunneridae</taxon>
        <taxon>Pentapetalae</taxon>
        <taxon>rosids</taxon>
        <taxon>fabids</taxon>
        <taxon>Rosales</taxon>
        <taxon>Cannabaceae</taxon>
        <taxon>Cannabis</taxon>
    </lineage>
</organism>
<name>A0A803PBI7_CANSA</name>
<evidence type="ECO:0000313" key="4">
    <source>
        <dbReference type="Proteomes" id="UP000596661"/>
    </source>
</evidence>
<dbReference type="Proteomes" id="UP000596661">
    <property type="component" value="Chromosome 4"/>
</dbReference>
<feature type="region of interest" description="Disordered" evidence="1">
    <location>
        <begin position="23"/>
        <end position="47"/>
    </location>
</feature>
<dbReference type="EMBL" id="UZAU01000372">
    <property type="status" value="NOT_ANNOTATED_CDS"/>
    <property type="molecule type" value="Genomic_DNA"/>
</dbReference>
<accession>A0A803PBI7</accession>
<dbReference type="PANTHER" id="PTHR11439">
    <property type="entry name" value="GAG-POL-RELATED RETROTRANSPOSON"/>
    <property type="match status" value="1"/>
</dbReference>
<dbReference type="AlphaFoldDB" id="A0A803PBI7"/>
<dbReference type="CDD" id="cd09272">
    <property type="entry name" value="RNase_HI_RT_Ty1"/>
    <property type="match status" value="1"/>
</dbReference>
<evidence type="ECO:0000259" key="2">
    <source>
        <dbReference type="Pfam" id="PF07727"/>
    </source>
</evidence>
<evidence type="ECO:0000256" key="1">
    <source>
        <dbReference type="SAM" id="MobiDB-lite"/>
    </source>
</evidence>
<dbReference type="InterPro" id="IPR043502">
    <property type="entry name" value="DNA/RNA_pol_sf"/>
</dbReference>
<dbReference type="Pfam" id="PF07727">
    <property type="entry name" value="RVT_2"/>
    <property type="match status" value="1"/>
</dbReference>
<evidence type="ECO:0000313" key="3">
    <source>
        <dbReference type="EnsemblPlants" id="cds.evm.model.04.1055"/>
    </source>
</evidence>
<keyword evidence="4" id="KW-1185">Reference proteome</keyword>
<proteinExistence type="predicted"/>
<dbReference type="InterPro" id="IPR013103">
    <property type="entry name" value="RVT_2"/>
</dbReference>
<dbReference type="PANTHER" id="PTHR11439:SF455">
    <property type="entry name" value="RLK (RECEPTOR-LIKE PROTEIN KINASE) 8, PUTATIVE-RELATED"/>
    <property type="match status" value="1"/>
</dbReference>
<dbReference type="EnsemblPlants" id="evm.model.04.1055">
    <property type="protein sequence ID" value="cds.evm.model.04.1055"/>
    <property type="gene ID" value="evm.TU.04.1055"/>
</dbReference>
<dbReference type="OMA" id="NADWACC"/>
<dbReference type="Gramene" id="evm.model.04.1055">
    <property type="protein sequence ID" value="cds.evm.model.04.1055"/>
    <property type="gene ID" value="evm.TU.04.1055"/>
</dbReference>
<sequence length="413" mass="46002">MSTPHAWFNLPAIKNFAPFSSPTAAHASPSRPSSSAPATPTSSGFHQRPDLDFGETFSPVVKAVTVRVVLTLAVAYDWEVRQVDINNTFLNGTLDEDVYMIQPPGFEDPQKPHHVCKLHKSIYGLKQAPRALYDQLKTTLIQWGFENSKADSSFFMMKHPKHVILVLVYVDDIVKAKLENTKPSVTPMTAGKPLSISNGTPLSQPTIFRIVIGALQYLSHTRPDISFAVNKLSQFIKQPTDVHWGATKRILRYLKGTMHHGLHIAPSVNLTLVGFSNADWACCPNDRKSVAGYCVYLGDSLISWSSKKQTVVARSSTESEYRALAHLAAELSWLQELLNELNFKCSSVPVIWCDNLSASALASNPIYHARTKHIEMDLHFVSDKVLDKKLEIRYVPSHDQIVDCLTKGLTPTR</sequence>